<dbReference type="InterPro" id="IPR050445">
    <property type="entry name" value="Bact_polysacc_biosynth/exp"/>
</dbReference>
<keyword evidence="1" id="KW-0175">Coiled coil</keyword>
<feature type="domain" description="Tyrosine-protein kinase G-rich" evidence="3">
    <location>
        <begin position="368"/>
        <end position="445"/>
    </location>
</feature>
<feature type="transmembrane region" description="Helical" evidence="2">
    <location>
        <begin position="20"/>
        <end position="38"/>
    </location>
</feature>
<keyword evidence="2" id="KW-0472">Membrane</keyword>
<sequence>MQDVYAQLVSYVLGVWRHRWLALAMAWVLALTGWAYVWQMPESYVATARMHVDTNSVLRPLMRGLTVTPDINQRIQMMSQTLLSRPNLERLARMTDLDLGATNEAEKEALIKRMQESIGLSGSRGNTSLYSIEVTHPNRETARRVAQALITVFIENSMSDKRADSSDAQSFLQQQIADSERRLVEAERRLALFKQENVDVLPGGGGDYYSRLQETRGALQQAQLQLREVENRRRELQRQIEGEDPVFIAGGSSGMAQSPLDARVQSLQMQMDGLLARYTAKHPEVVRLRGLIEELEAERQADYARMREQPGASFGGLASSPVYQGMRSMLAQTEAEAAELRVRVGEYERRADELAAKVNQIPEVEAELKQLNRDYDVIARQHQQMLERRESARLSGDVESTGGEVNFRVIDPPFVPRNPSKPNKLLLNAGVLVVALGAGVGMALLLTLLHPIVTDARMLAHSTGLPLLGTVTWNKSPEEKRSSLWRLAGFVVCGGALLVAFAGVLVVPGVLA</sequence>
<comment type="caution">
    <text evidence="4">The sequence shown here is derived from an EMBL/GenBank/DDBJ whole genome shotgun (WGS) entry which is preliminary data.</text>
</comment>
<dbReference type="STRING" id="1121937.GCA_000423125_02357"/>
<evidence type="ECO:0000259" key="3">
    <source>
        <dbReference type="Pfam" id="PF13807"/>
    </source>
</evidence>
<protein>
    <submittedName>
        <fullName evidence="4">Chain length-determining protein</fullName>
    </submittedName>
</protein>
<feature type="coiled-coil region" evidence="1">
    <location>
        <begin position="169"/>
        <end position="239"/>
    </location>
</feature>
<evidence type="ECO:0000256" key="2">
    <source>
        <dbReference type="SAM" id="Phobius"/>
    </source>
</evidence>
<feature type="transmembrane region" description="Helical" evidence="2">
    <location>
        <begin position="484"/>
        <end position="511"/>
    </location>
</feature>
<keyword evidence="2" id="KW-1133">Transmembrane helix</keyword>
<evidence type="ECO:0000256" key="1">
    <source>
        <dbReference type="SAM" id="Coils"/>
    </source>
</evidence>
<name>A0A3C1KSL0_9GAMM</name>
<evidence type="ECO:0000313" key="5">
    <source>
        <dbReference type="Proteomes" id="UP000259273"/>
    </source>
</evidence>
<dbReference type="EMBL" id="DMND01000238">
    <property type="protein sequence ID" value="HAN29518.1"/>
    <property type="molecule type" value="Genomic_DNA"/>
</dbReference>
<evidence type="ECO:0000313" key="4">
    <source>
        <dbReference type="EMBL" id="HAN29518.1"/>
    </source>
</evidence>
<dbReference type="InterPro" id="IPR032807">
    <property type="entry name" value="GNVR"/>
</dbReference>
<dbReference type="PANTHER" id="PTHR32309:SF13">
    <property type="entry name" value="FERRIC ENTEROBACTIN TRANSPORT PROTEIN FEPE"/>
    <property type="match status" value="1"/>
</dbReference>
<dbReference type="GO" id="GO:0005886">
    <property type="term" value="C:plasma membrane"/>
    <property type="evidence" value="ECO:0007669"/>
    <property type="project" value="TreeGrafter"/>
</dbReference>
<gene>
    <name evidence="4" type="ORF">DCP75_17690</name>
</gene>
<dbReference type="PANTHER" id="PTHR32309">
    <property type="entry name" value="TYROSINE-PROTEIN KINASE"/>
    <property type="match status" value="1"/>
</dbReference>
<dbReference type="InterPro" id="IPR014345">
    <property type="entry name" value="XrtA_polysacc_chain"/>
</dbReference>
<dbReference type="Proteomes" id="UP000259273">
    <property type="component" value="Unassembled WGS sequence"/>
</dbReference>
<dbReference type="Pfam" id="PF13807">
    <property type="entry name" value="GNVR"/>
    <property type="match status" value="1"/>
</dbReference>
<accession>A0A3C1KSL0</accession>
<organism evidence="4 5">
    <name type="scientific">Haliea salexigens</name>
    <dbReference type="NCBI Taxonomy" id="287487"/>
    <lineage>
        <taxon>Bacteria</taxon>
        <taxon>Pseudomonadati</taxon>
        <taxon>Pseudomonadota</taxon>
        <taxon>Gammaproteobacteria</taxon>
        <taxon>Cellvibrionales</taxon>
        <taxon>Halieaceae</taxon>
        <taxon>Haliea</taxon>
    </lineage>
</organism>
<proteinExistence type="predicted"/>
<feature type="transmembrane region" description="Helical" evidence="2">
    <location>
        <begin position="425"/>
        <end position="449"/>
    </location>
</feature>
<dbReference type="NCBIfam" id="TIGR03007">
    <property type="entry name" value="pepcterm_ChnLen"/>
    <property type="match status" value="1"/>
</dbReference>
<feature type="coiled-coil region" evidence="1">
    <location>
        <begin position="323"/>
        <end position="388"/>
    </location>
</feature>
<keyword evidence="2" id="KW-0812">Transmembrane</keyword>
<dbReference type="GO" id="GO:0004713">
    <property type="term" value="F:protein tyrosine kinase activity"/>
    <property type="evidence" value="ECO:0007669"/>
    <property type="project" value="TreeGrafter"/>
</dbReference>
<reference evidence="4 5" key="1">
    <citation type="journal article" date="2018" name="Nat. Biotechnol.">
        <title>A standardized bacterial taxonomy based on genome phylogeny substantially revises the tree of life.</title>
        <authorList>
            <person name="Parks D.H."/>
            <person name="Chuvochina M."/>
            <person name="Waite D.W."/>
            <person name="Rinke C."/>
            <person name="Skarshewski A."/>
            <person name="Chaumeil P.A."/>
            <person name="Hugenholtz P."/>
        </authorList>
    </citation>
    <scope>NUCLEOTIDE SEQUENCE [LARGE SCALE GENOMIC DNA]</scope>
    <source>
        <strain evidence="4">UBA9158</strain>
    </source>
</reference>
<dbReference type="AlphaFoldDB" id="A0A3C1KSL0"/>